<name>A0A2A4EM58_9BURK</name>
<reference evidence="2 3" key="1">
    <citation type="submission" date="2017-01" db="EMBL/GenBank/DDBJ databases">
        <title>Whole-Genome Shotgun Sequencing of Two beta-Proteobacterial Species in Search of the Bulgecin Biosynthetic Cluster.</title>
        <authorList>
            <person name="Horsman M.E."/>
            <person name="Marous D.R."/>
            <person name="Li R."/>
            <person name="Oliver R.A."/>
            <person name="Byun B."/>
            <person name="Emrich S.J."/>
            <person name="Boggess B."/>
            <person name="Townsend C.A."/>
            <person name="Mobashery S."/>
        </authorList>
    </citation>
    <scope>NUCLEOTIDE SEQUENCE [LARGE SCALE GENOMIC DNA]</scope>
    <source>
        <strain evidence="2 3">ATCC 31363</strain>
    </source>
</reference>
<protein>
    <recommendedName>
        <fullName evidence="1">Condensation domain-containing protein</fullName>
    </recommendedName>
</protein>
<dbReference type="Proteomes" id="UP000218022">
    <property type="component" value="Unassembled WGS sequence"/>
</dbReference>
<dbReference type="GO" id="GO:0003824">
    <property type="term" value="F:catalytic activity"/>
    <property type="evidence" value="ECO:0007669"/>
    <property type="project" value="InterPro"/>
</dbReference>
<feature type="non-terminal residue" evidence="2">
    <location>
        <position position="448"/>
    </location>
</feature>
<dbReference type="PANTHER" id="PTHR45527">
    <property type="entry name" value="NONRIBOSOMAL PEPTIDE SYNTHETASE"/>
    <property type="match status" value="1"/>
</dbReference>
<dbReference type="GO" id="GO:0043041">
    <property type="term" value="P:amino acid activation for nonribosomal peptide biosynthetic process"/>
    <property type="evidence" value="ECO:0007669"/>
    <property type="project" value="TreeGrafter"/>
</dbReference>
<dbReference type="GO" id="GO:0005737">
    <property type="term" value="C:cytoplasm"/>
    <property type="evidence" value="ECO:0007669"/>
    <property type="project" value="TreeGrafter"/>
</dbReference>
<evidence type="ECO:0000313" key="2">
    <source>
        <dbReference type="EMBL" id="PCE21488.1"/>
    </source>
</evidence>
<dbReference type="InterPro" id="IPR023213">
    <property type="entry name" value="CAT-like_dom_sf"/>
</dbReference>
<dbReference type="PANTHER" id="PTHR45527:SF1">
    <property type="entry name" value="FATTY ACID SYNTHASE"/>
    <property type="match status" value="1"/>
</dbReference>
<dbReference type="GO" id="GO:0031177">
    <property type="term" value="F:phosphopantetheine binding"/>
    <property type="evidence" value="ECO:0007669"/>
    <property type="project" value="TreeGrafter"/>
</dbReference>
<dbReference type="RefSeq" id="WP_207557283.1">
    <property type="nucleotide sequence ID" value="NZ_MTZV01000009.1"/>
</dbReference>
<gene>
    <name evidence="2" type="ORF">BWP39_31350</name>
</gene>
<dbReference type="AlphaFoldDB" id="A0A2A4EM58"/>
<evidence type="ECO:0000313" key="3">
    <source>
        <dbReference type="Proteomes" id="UP000218022"/>
    </source>
</evidence>
<dbReference type="Gene3D" id="3.30.559.30">
    <property type="entry name" value="Nonribosomal peptide synthetase, condensation domain"/>
    <property type="match status" value="1"/>
</dbReference>
<accession>A0A2A4EM58</accession>
<comment type="caution">
    <text evidence="2">The sequence shown here is derived from an EMBL/GenBank/DDBJ whole genome shotgun (WGS) entry which is preliminary data.</text>
</comment>
<dbReference type="InterPro" id="IPR001242">
    <property type="entry name" value="Condensation_dom"/>
</dbReference>
<dbReference type="Pfam" id="PF00668">
    <property type="entry name" value="Condensation"/>
    <property type="match status" value="1"/>
</dbReference>
<organism evidence="2 3">
    <name type="scientific">Paraburkholderia acidicola</name>
    <dbReference type="NCBI Taxonomy" id="1912599"/>
    <lineage>
        <taxon>Bacteria</taxon>
        <taxon>Pseudomonadati</taxon>
        <taxon>Pseudomonadota</taxon>
        <taxon>Betaproteobacteria</taxon>
        <taxon>Burkholderiales</taxon>
        <taxon>Burkholderiaceae</taxon>
        <taxon>Paraburkholderia</taxon>
    </lineage>
</organism>
<sequence>MNTAMTLDQIITLYESGELSRDQVTDAFVRLSDEAAAAVEIELSETQRGLWALQKAYPRMAAYNVPLCLRLPAGVDRERFRRACASVLERWPLLGASVVHRQGRLHLSLHRQPGLSLEQRDVSGWSAQQRSTWLRERIEQPFDLDAGPLIRAHWLGDPESGESLFLLVVHHLVIDGGSVSLLLAALHEAYVALGTGAALPAPEGGDGYVSFVEAERARLRGADASRRLSYWRTALSDAPTSLELPLDHPRGATPGFAGRTLRHELPAALGEAVQAWSARHGVYPSTLLLAVYQGLLSRHSGRDDVVVGMALDERDASCAGLVGMFVNMLPVRAQGLGQRSFVEEVQALQRQVVDAMAHSYPFAALVRELGLSGGEAAPLFQAAYLYQDTLDTQALAGVADWTWEEELYQEGEYELVLEVRRRAQGYGLYLKYDPTLWDEATLARWLGH</sequence>
<proteinExistence type="predicted"/>
<dbReference type="EMBL" id="MTZV01000009">
    <property type="protein sequence ID" value="PCE21488.1"/>
    <property type="molecule type" value="Genomic_DNA"/>
</dbReference>
<dbReference type="Gene3D" id="3.30.559.10">
    <property type="entry name" value="Chloramphenicol acetyltransferase-like domain"/>
    <property type="match status" value="1"/>
</dbReference>
<evidence type="ECO:0000259" key="1">
    <source>
        <dbReference type="Pfam" id="PF00668"/>
    </source>
</evidence>
<dbReference type="SUPFAM" id="SSF52777">
    <property type="entry name" value="CoA-dependent acyltransferases"/>
    <property type="match status" value="2"/>
</dbReference>
<feature type="domain" description="Condensation" evidence="1">
    <location>
        <begin position="40"/>
        <end position="448"/>
    </location>
</feature>
<dbReference type="GO" id="GO:0044550">
    <property type="term" value="P:secondary metabolite biosynthetic process"/>
    <property type="evidence" value="ECO:0007669"/>
    <property type="project" value="TreeGrafter"/>
</dbReference>